<dbReference type="Proteomes" id="UP000432089">
    <property type="component" value="Unassembled WGS sequence"/>
</dbReference>
<reference evidence="1 2" key="1">
    <citation type="submission" date="2019-09" db="EMBL/GenBank/DDBJ databases">
        <title>YIM 132180 draft genome.</title>
        <authorList>
            <person name="Zhang K."/>
        </authorList>
    </citation>
    <scope>NUCLEOTIDE SEQUENCE [LARGE SCALE GENOMIC DNA]</scope>
    <source>
        <strain evidence="1 2">YIM 132180</strain>
    </source>
</reference>
<dbReference type="AlphaFoldDB" id="A0A7V7PP66"/>
<keyword evidence="2" id="KW-1185">Reference proteome</keyword>
<organism evidence="1 2">
    <name type="scientific">Plantimonas leprariae</name>
    <dbReference type="NCBI Taxonomy" id="2615207"/>
    <lineage>
        <taxon>Bacteria</taxon>
        <taxon>Pseudomonadati</taxon>
        <taxon>Pseudomonadota</taxon>
        <taxon>Alphaproteobacteria</taxon>
        <taxon>Hyphomicrobiales</taxon>
        <taxon>Aurantimonadaceae</taxon>
        <taxon>Plantimonas</taxon>
    </lineage>
</organism>
<dbReference type="RefSeq" id="WP_150970141.1">
    <property type="nucleotide sequence ID" value="NZ_VZDO01000009.1"/>
</dbReference>
<evidence type="ECO:0000313" key="1">
    <source>
        <dbReference type="EMBL" id="KAB0679617.1"/>
    </source>
</evidence>
<sequence length="83" mass="8651">MADTNLSDKALSILAFAAYHALASGEKVRDVVLDDGKGHKADAGGVEEMTAAGLLEVEGARGRLTEAGERRLEEALQALRGDA</sequence>
<proteinExistence type="predicted"/>
<gene>
    <name evidence="1" type="ORF">F6X38_12400</name>
</gene>
<evidence type="ECO:0000313" key="2">
    <source>
        <dbReference type="Proteomes" id="UP000432089"/>
    </source>
</evidence>
<accession>A0A7V7PP66</accession>
<dbReference type="EMBL" id="VZDO01000009">
    <property type="protein sequence ID" value="KAB0679617.1"/>
    <property type="molecule type" value="Genomic_DNA"/>
</dbReference>
<comment type="caution">
    <text evidence="1">The sequence shown here is derived from an EMBL/GenBank/DDBJ whole genome shotgun (WGS) entry which is preliminary data.</text>
</comment>
<name>A0A7V7PP66_9HYPH</name>
<protein>
    <submittedName>
        <fullName evidence="1">Uncharacterized protein</fullName>
    </submittedName>
</protein>